<dbReference type="InterPro" id="IPR018511">
    <property type="entry name" value="Hemolysin-typ_Ca-bd_CS"/>
</dbReference>
<reference evidence="3 4" key="1">
    <citation type="journal article" date="2013" name="Front. Microbiol.">
        <title>Comparative genomic analyses of the cyanobacterium, Lyngbya aestuarii BL J, a powerful hydrogen producer.</title>
        <authorList>
            <person name="Kothari A."/>
            <person name="Vaughn M."/>
            <person name="Garcia-Pichel F."/>
        </authorList>
    </citation>
    <scope>NUCLEOTIDE SEQUENCE [LARGE SCALE GENOMIC DNA]</scope>
    <source>
        <strain evidence="3 4">BL J</strain>
    </source>
</reference>
<gene>
    <name evidence="3" type="ORF">M595_1050</name>
</gene>
<evidence type="ECO:0000256" key="2">
    <source>
        <dbReference type="ARBA" id="ARBA00022525"/>
    </source>
</evidence>
<dbReference type="InterPro" id="IPR050557">
    <property type="entry name" value="RTX_toxin/Mannuronan_C5-epim"/>
</dbReference>
<evidence type="ECO:0000313" key="4">
    <source>
        <dbReference type="Proteomes" id="UP000017127"/>
    </source>
</evidence>
<dbReference type="RefSeq" id="WP_023064788.1">
    <property type="nucleotide sequence ID" value="NZ_AUZM01000006.1"/>
</dbReference>
<dbReference type="Pfam" id="PF00353">
    <property type="entry name" value="HemolysinCabind"/>
    <property type="match status" value="3"/>
</dbReference>
<organism evidence="3 4">
    <name type="scientific">Lyngbya aestuarii BL J</name>
    <dbReference type="NCBI Taxonomy" id="1348334"/>
    <lineage>
        <taxon>Bacteria</taxon>
        <taxon>Bacillati</taxon>
        <taxon>Cyanobacteriota</taxon>
        <taxon>Cyanophyceae</taxon>
        <taxon>Oscillatoriophycideae</taxon>
        <taxon>Oscillatoriales</taxon>
        <taxon>Microcoleaceae</taxon>
        <taxon>Lyngbya</taxon>
    </lineage>
</organism>
<dbReference type="OrthoDB" id="444127at2"/>
<name>U7QPD7_9CYAN</name>
<dbReference type="GO" id="GO:0005576">
    <property type="term" value="C:extracellular region"/>
    <property type="evidence" value="ECO:0007669"/>
    <property type="project" value="UniProtKB-SubCell"/>
</dbReference>
<keyword evidence="2" id="KW-0964">Secreted</keyword>
<dbReference type="AlphaFoldDB" id="U7QPD7"/>
<comment type="subcellular location">
    <subcellularLocation>
        <location evidence="1">Secreted</location>
    </subcellularLocation>
</comment>
<dbReference type="Proteomes" id="UP000017127">
    <property type="component" value="Unassembled WGS sequence"/>
</dbReference>
<dbReference type="InterPro" id="IPR011049">
    <property type="entry name" value="Serralysin-like_metalloprot_C"/>
</dbReference>
<comment type="caution">
    <text evidence="3">The sequence shown here is derived from an EMBL/GenBank/DDBJ whole genome shotgun (WGS) entry which is preliminary data.</text>
</comment>
<dbReference type="InterPro" id="IPR001343">
    <property type="entry name" value="Hemolysn_Ca-bd"/>
</dbReference>
<dbReference type="PANTHER" id="PTHR38340">
    <property type="entry name" value="S-LAYER PROTEIN"/>
    <property type="match status" value="1"/>
</dbReference>
<evidence type="ECO:0000256" key="1">
    <source>
        <dbReference type="ARBA" id="ARBA00004613"/>
    </source>
</evidence>
<accession>U7QPD7</accession>
<dbReference type="PANTHER" id="PTHR38340:SF1">
    <property type="entry name" value="S-LAYER PROTEIN"/>
    <property type="match status" value="1"/>
</dbReference>
<dbReference type="GO" id="GO:0005509">
    <property type="term" value="F:calcium ion binding"/>
    <property type="evidence" value="ECO:0007669"/>
    <property type="project" value="InterPro"/>
</dbReference>
<dbReference type="EMBL" id="AUZM01000006">
    <property type="protein sequence ID" value="ERT08955.1"/>
    <property type="molecule type" value="Genomic_DNA"/>
</dbReference>
<dbReference type="PRINTS" id="PR00313">
    <property type="entry name" value="CABNDNGRPT"/>
</dbReference>
<keyword evidence="4" id="KW-1185">Reference proteome</keyword>
<evidence type="ECO:0000313" key="3">
    <source>
        <dbReference type="EMBL" id="ERT08955.1"/>
    </source>
</evidence>
<dbReference type="PROSITE" id="PS00330">
    <property type="entry name" value="HEMOLYSIN_CALCIUM"/>
    <property type="match status" value="1"/>
</dbReference>
<dbReference type="Gene3D" id="2.150.10.10">
    <property type="entry name" value="Serralysin-like metalloprotease, C-terminal"/>
    <property type="match status" value="2"/>
</dbReference>
<sequence>MFNIFDNVLNFFKGNWPVFEPLVKVLFPAYTPLINAAEPIADLLIKTLFSQEKTEFNSSQLIKTEPEILEIQSDSDFLSDYQTRMNRSIDSIDSSKLFLLTNEADILAPAGLEMEPPATGEFKPEWTAEYPGGILALEGDDFLMASVEMDVINGNMGDDTVAGLGGDDVLRGGKGNDIMGGDLGNDLINGNRGNDQIWGGVGDDIVRGGKDSDTLHGGEGNDLLIGDLGIDILTGDEGADQFVLAGTNTEADVITDLNTAEGDQILIVANFGGENITVSSFDSTNITSNLPIDVDNIKGTLIQETQTGNVLGIVTDITDIEQVKNAITFVNPDDPMLMLG</sequence>
<protein>
    <submittedName>
        <fullName evidence="3">Hemolysin-type calcium-binding repeat family protein</fullName>
    </submittedName>
</protein>
<proteinExistence type="predicted"/>
<dbReference type="SUPFAM" id="SSF51120">
    <property type="entry name" value="beta-Roll"/>
    <property type="match status" value="2"/>
</dbReference>